<protein>
    <recommendedName>
        <fullName evidence="5">Zn(2)-C6 fungal-type domain-containing protein</fullName>
    </recommendedName>
</protein>
<keyword evidence="3" id="KW-0804">Transcription</keyword>
<dbReference type="InterPro" id="IPR001138">
    <property type="entry name" value="Zn2Cys6_DnaBD"/>
</dbReference>
<evidence type="ECO:0000259" key="5">
    <source>
        <dbReference type="PROSITE" id="PS50048"/>
    </source>
</evidence>
<dbReference type="GO" id="GO:0000981">
    <property type="term" value="F:DNA-binding transcription factor activity, RNA polymerase II-specific"/>
    <property type="evidence" value="ECO:0007669"/>
    <property type="project" value="InterPro"/>
</dbReference>
<keyword evidence="7" id="KW-1185">Reference proteome</keyword>
<dbReference type="EMBL" id="KV878354">
    <property type="protein sequence ID" value="OJJ43048.1"/>
    <property type="molecule type" value="Genomic_DNA"/>
</dbReference>
<dbReference type="RefSeq" id="XP_022577558.1">
    <property type="nucleotide sequence ID" value="XM_022721268.1"/>
</dbReference>
<evidence type="ECO:0000256" key="1">
    <source>
        <dbReference type="ARBA" id="ARBA00023015"/>
    </source>
</evidence>
<dbReference type="Proteomes" id="UP000184188">
    <property type="component" value="Unassembled WGS sequence"/>
</dbReference>
<organism evidence="6 7">
    <name type="scientific">Penicilliopsis zonata CBS 506.65</name>
    <dbReference type="NCBI Taxonomy" id="1073090"/>
    <lineage>
        <taxon>Eukaryota</taxon>
        <taxon>Fungi</taxon>
        <taxon>Dikarya</taxon>
        <taxon>Ascomycota</taxon>
        <taxon>Pezizomycotina</taxon>
        <taxon>Eurotiomycetes</taxon>
        <taxon>Eurotiomycetidae</taxon>
        <taxon>Eurotiales</taxon>
        <taxon>Aspergillaceae</taxon>
        <taxon>Penicilliopsis</taxon>
    </lineage>
</organism>
<dbReference type="SUPFAM" id="SSF57701">
    <property type="entry name" value="Zn2/Cys6 DNA-binding domain"/>
    <property type="match status" value="1"/>
</dbReference>
<sequence>MDVIRRIPRDSVVSRVHQWLRATPPSGPAEEVTQTEFKATTSKRTDAAAVSHIPCRACRESGIDCDCQKPRCSHCLHEQLLCFYIPTTGAKRRTVRR</sequence>
<accession>A0A1L9S7C3</accession>
<evidence type="ECO:0000256" key="4">
    <source>
        <dbReference type="ARBA" id="ARBA00023242"/>
    </source>
</evidence>
<dbReference type="GO" id="GO:0003677">
    <property type="term" value="F:DNA binding"/>
    <property type="evidence" value="ECO:0007669"/>
    <property type="project" value="UniProtKB-KW"/>
</dbReference>
<keyword evidence="2" id="KW-0238">DNA-binding</keyword>
<evidence type="ECO:0000313" key="7">
    <source>
        <dbReference type="Proteomes" id="UP000184188"/>
    </source>
</evidence>
<dbReference type="VEuPathDB" id="FungiDB:ASPZODRAFT_1208134"/>
<dbReference type="Gene3D" id="4.10.240.10">
    <property type="entry name" value="Zn(2)-C6 fungal-type DNA-binding domain"/>
    <property type="match status" value="1"/>
</dbReference>
<dbReference type="OrthoDB" id="4427833at2759"/>
<dbReference type="GeneID" id="34607733"/>
<name>A0A1L9S7C3_9EURO</name>
<dbReference type="InterPro" id="IPR036864">
    <property type="entry name" value="Zn2-C6_fun-type_DNA-bd_sf"/>
</dbReference>
<dbReference type="GO" id="GO:0008270">
    <property type="term" value="F:zinc ion binding"/>
    <property type="evidence" value="ECO:0007669"/>
    <property type="project" value="InterPro"/>
</dbReference>
<keyword evidence="1" id="KW-0805">Transcription regulation</keyword>
<evidence type="ECO:0000313" key="6">
    <source>
        <dbReference type="EMBL" id="OJJ43048.1"/>
    </source>
</evidence>
<dbReference type="PROSITE" id="PS50048">
    <property type="entry name" value="ZN2_CY6_FUNGAL_2"/>
    <property type="match status" value="1"/>
</dbReference>
<gene>
    <name evidence="6" type="ORF">ASPZODRAFT_1208134</name>
</gene>
<evidence type="ECO:0000256" key="3">
    <source>
        <dbReference type="ARBA" id="ARBA00023163"/>
    </source>
</evidence>
<dbReference type="AlphaFoldDB" id="A0A1L9S7C3"/>
<evidence type="ECO:0000256" key="2">
    <source>
        <dbReference type="ARBA" id="ARBA00023125"/>
    </source>
</evidence>
<proteinExistence type="predicted"/>
<keyword evidence="4" id="KW-0539">Nucleus</keyword>
<reference evidence="7" key="1">
    <citation type="journal article" date="2017" name="Genome Biol.">
        <title>Comparative genomics reveals high biological diversity and specific adaptations in the industrially and medically important fungal genus Aspergillus.</title>
        <authorList>
            <person name="de Vries R.P."/>
            <person name="Riley R."/>
            <person name="Wiebenga A."/>
            <person name="Aguilar-Osorio G."/>
            <person name="Amillis S."/>
            <person name="Uchima C.A."/>
            <person name="Anderluh G."/>
            <person name="Asadollahi M."/>
            <person name="Askin M."/>
            <person name="Barry K."/>
            <person name="Battaglia E."/>
            <person name="Bayram O."/>
            <person name="Benocci T."/>
            <person name="Braus-Stromeyer S.A."/>
            <person name="Caldana C."/>
            <person name="Canovas D."/>
            <person name="Cerqueira G.C."/>
            <person name="Chen F."/>
            <person name="Chen W."/>
            <person name="Choi C."/>
            <person name="Clum A."/>
            <person name="Dos Santos R.A."/>
            <person name="Damasio A.R."/>
            <person name="Diallinas G."/>
            <person name="Emri T."/>
            <person name="Fekete E."/>
            <person name="Flipphi M."/>
            <person name="Freyberg S."/>
            <person name="Gallo A."/>
            <person name="Gournas C."/>
            <person name="Habgood R."/>
            <person name="Hainaut M."/>
            <person name="Harispe M.L."/>
            <person name="Henrissat B."/>
            <person name="Hilden K.S."/>
            <person name="Hope R."/>
            <person name="Hossain A."/>
            <person name="Karabika E."/>
            <person name="Karaffa L."/>
            <person name="Karanyi Z."/>
            <person name="Krasevec N."/>
            <person name="Kuo A."/>
            <person name="Kusch H."/>
            <person name="LaButti K."/>
            <person name="Lagendijk E.L."/>
            <person name="Lapidus A."/>
            <person name="Levasseur A."/>
            <person name="Lindquist E."/>
            <person name="Lipzen A."/>
            <person name="Logrieco A.F."/>
            <person name="MacCabe A."/>
            <person name="Maekelae M.R."/>
            <person name="Malavazi I."/>
            <person name="Melin P."/>
            <person name="Meyer V."/>
            <person name="Mielnichuk N."/>
            <person name="Miskei M."/>
            <person name="Molnar A.P."/>
            <person name="Mule G."/>
            <person name="Ngan C.Y."/>
            <person name="Orejas M."/>
            <person name="Orosz E."/>
            <person name="Ouedraogo J.P."/>
            <person name="Overkamp K.M."/>
            <person name="Park H.-S."/>
            <person name="Perrone G."/>
            <person name="Piumi F."/>
            <person name="Punt P.J."/>
            <person name="Ram A.F."/>
            <person name="Ramon A."/>
            <person name="Rauscher S."/>
            <person name="Record E."/>
            <person name="Riano-Pachon D.M."/>
            <person name="Robert V."/>
            <person name="Roehrig J."/>
            <person name="Ruller R."/>
            <person name="Salamov A."/>
            <person name="Salih N.S."/>
            <person name="Samson R.A."/>
            <person name="Sandor E."/>
            <person name="Sanguinetti M."/>
            <person name="Schuetze T."/>
            <person name="Sepcic K."/>
            <person name="Shelest E."/>
            <person name="Sherlock G."/>
            <person name="Sophianopoulou V."/>
            <person name="Squina F.M."/>
            <person name="Sun H."/>
            <person name="Susca A."/>
            <person name="Todd R.B."/>
            <person name="Tsang A."/>
            <person name="Unkles S.E."/>
            <person name="van de Wiele N."/>
            <person name="van Rossen-Uffink D."/>
            <person name="Oliveira J.V."/>
            <person name="Vesth T.C."/>
            <person name="Visser J."/>
            <person name="Yu J.-H."/>
            <person name="Zhou M."/>
            <person name="Andersen M.R."/>
            <person name="Archer D.B."/>
            <person name="Baker S.E."/>
            <person name="Benoit I."/>
            <person name="Brakhage A.A."/>
            <person name="Braus G.H."/>
            <person name="Fischer R."/>
            <person name="Frisvad J.C."/>
            <person name="Goldman G.H."/>
            <person name="Houbraken J."/>
            <person name="Oakley B."/>
            <person name="Pocsi I."/>
            <person name="Scazzocchio C."/>
            <person name="Seiboth B."/>
            <person name="vanKuyk P.A."/>
            <person name="Wortman J."/>
            <person name="Dyer P.S."/>
            <person name="Grigoriev I.V."/>
        </authorList>
    </citation>
    <scope>NUCLEOTIDE SEQUENCE [LARGE SCALE GENOMIC DNA]</scope>
    <source>
        <strain evidence="7">CBS 506.65</strain>
    </source>
</reference>
<feature type="domain" description="Zn(2)-C6 fungal-type" evidence="5">
    <location>
        <begin position="54"/>
        <end position="84"/>
    </location>
</feature>